<protein>
    <recommendedName>
        <fullName evidence="1">LysM domain-containing protein</fullName>
    </recommendedName>
</protein>
<sequence length="536" mass="60901">MSLIKNIALITLLLMIQGVAHLSGQTNSGTRIVKEGKEYIVHTVEKKQTLFAISKLYNINYETLLKENPELAAGLKAGETILIKVGNEPEQTHKLHTVQWYETIESIATDYKISVAELMKFNNLKEKELKTRQVLKIPVDIKKEDTKKVDLKPETKEIKDIPVAKDEEKQVLTVPFVPSKKERVKSDSYKIGVVLPLGGSKEQKDYNNFMEYYQGFLIALNEAKTDGMNLDVVVIDSEEYPKPELIWQSGKLKGCTMLFGPVYSLEIKSILSYAADNGIKVISPMDPKAENLVTTSANLIQATVPLMTQQKHLVSSLSRINNIVLLHEQSTNDQDITGITKRSLDEEGLKYNSYSYAVLKGRSVYDIIASKLSKEKLNEVIITSNSEAFVFDVLRNLNLLSTRAGYRIKLYGTSKWRNFESVDLSYYHDMNLTLSLPYHIDYSSTNVKNFVSEYRALFKSEPNAYSFQGYDLGAFFLKALNDYGKNFEDYLEEIEGSMLQSDLKFKKPTPESGFINQSTRKITYRPDYSIETGSFR</sequence>
<dbReference type="EMBL" id="VSSQ01007585">
    <property type="protein sequence ID" value="MPM36362.1"/>
    <property type="molecule type" value="Genomic_DNA"/>
</dbReference>
<feature type="domain" description="LysM" evidence="1">
    <location>
        <begin position="94"/>
        <end position="137"/>
    </location>
</feature>
<comment type="caution">
    <text evidence="2">The sequence shown here is derived from an EMBL/GenBank/DDBJ whole genome shotgun (WGS) entry which is preliminary data.</text>
</comment>
<reference evidence="2" key="1">
    <citation type="submission" date="2019-08" db="EMBL/GenBank/DDBJ databases">
        <authorList>
            <person name="Kucharzyk K."/>
            <person name="Murdoch R.W."/>
            <person name="Higgins S."/>
            <person name="Loffler F."/>
        </authorList>
    </citation>
    <scope>NUCLEOTIDE SEQUENCE</scope>
</reference>
<dbReference type="PANTHER" id="PTHR33734">
    <property type="entry name" value="LYSM DOMAIN-CONTAINING GPI-ANCHORED PROTEIN 2"/>
    <property type="match status" value="1"/>
</dbReference>
<dbReference type="PANTHER" id="PTHR33734:SF22">
    <property type="entry name" value="MEMBRANE-BOUND LYTIC MUREIN TRANSGLYCOSYLASE D"/>
    <property type="match status" value="1"/>
</dbReference>
<proteinExistence type="predicted"/>
<dbReference type="SMART" id="SM00257">
    <property type="entry name" value="LysM"/>
    <property type="match status" value="2"/>
</dbReference>
<name>A0A644Z6C1_9ZZZZ</name>
<evidence type="ECO:0000259" key="1">
    <source>
        <dbReference type="PROSITE" id="PS51782"/>
    </source>
</evidence>
<organism evidence="2">
    <name type="scientific">bioreactor metagenome</name>
    <dbReference type="NCBI Taxonomy" id="1076179"/>
    <lineage>
        <taxon>unclassified sequences</taxon>
        <taxon>metagenomes</taxon>
        <taxon>ecological metagenomes</taxon>
    </lineage>
</organism>
<dbReference type="InterPro" id="IPR028082">
    <property type="entry name" value="Peripla_BP_I"/>
</dbReference>
<dbReference type="Pfam" id="PF01476">
    <property type="entry name" value="LysM"/>
    <property type="match status" value="2"/>
</dbReference>
<dbReference type="GO" id="GO:0008932">
    <property type="term" value="F:lytic endotransglycosylase activity"/>
    <property type="evidence" value="ECO:0007669"/>
    <property type="project" value="TreeGrafter"/>
</dbReference>
<evidence type="ECO:0000313" key="2">
    <source>
        <dbReference type="EMBL" id="MPM36362.1"/>
    </source>
</evidence>
<dbReference type="AlphaFoldDB" id="A0A644Z6C1"/>
<dbReference type="InterPro" id="IPR018392">
    <property type="entry name" value="LysM"/>
</dbReference>
<dbReference type="InterPro" id="IPR036779">
    <property type="entry name" value="LysM_dom_sf"/>
</dbReference>
<feature type="domain" description="LysM" evidence="1">
    <location>
        <begin position="40"/>
        <end position="83"/>
    </location>
</feature>
<dbReference type="Gene3D" id="3.40.50.2300">
    <property type="match status" value="2"/>
</dbReference>
<gene>
    <name evidence="2" type="ORF">SDC9_82958</name>
</gene>
<dbReference type="PROSITE" id="PS51782">
    <property type="entry name" value="LYSM"/>
    <property type="match status" value="2"/>
</dbReference>
<dbReference type="Gene3D" id="3.10.350.10">
    <property type="entry name" value="LysM domain"/>
    <property type="match status" value="2"/>
</dbReference>
<dbReference type="SUPFAM" id="SSF53822">
    <property type="entry name" value="Periplasmic binding protein-like I"/>
    <property type="match status" value="1"/>
</dbReference>
<dbReference type="SUPFAM" id="SSF54106">
    <property type="entry name" value="LysM domain"/>
    <property type="match status" value="2"/>
</dbReference>
<accession>A0A644Z6C1</accession>
<dbReference type="CDD" id="cd00118">
    <property type="entry name" value="LysM"/>
    <property type="match status" value="2"/>
</dbReference>
<dbReference type="CDD" id="cd06268">
    <property type="entry name" value="PBP1_ABC_transporter_LIVBP-like"/>
    <property type="match status" value="1"/>
</dbReference>